<reference evidence="1 2" key="1">
    <citation type="submission" date="2016-11" db="EMBL/GenBank/DDBJ databases">
        <title>Comparative genomics of Acidibacillus ferroxidans species.</title>
        <authorList>
            <person name="Oliveira G."/>
            <person name="Nunes G."/>
            <person name="Oliveira R."/>
            <person name="Araujo F."/>
            <person name="Salim A."/>
            <person name="Scholte L."/>
            <person name="Morais D."/>
            <person name="Nancucheo I."/>
            <person name="Johnson D.B."/>
            <person name="Grail B."/>
            <person name="Bittencourt J."/>
            <person name="Valadares R."/>
        </authorList>
    </citation>
    <scope>NUCLEOTIDE SEQUENCE [LARGE SCALE GENOMIC DNA]</scope>
    <source>
        <strain evidence="1 2">Y002</strain>
    </source>
</reference>
<sequence>MDPRLLSYLYFFNIKRDYYECHEYGEALWLDSGRPQVLKGLIQAAVCLYHLQSGNVRGGYAMWVRARKYLEPYMPVYEQINLERLRQEIDRVFAKVPSEWYDQTVAQEKIAALQLPIVSIWIEDDAIQSALHTFVPPSHDEERIP</sequence>
<organism evidence="1 2">
    <name type="scientific">Sulfoacidibacillus thermotolerans</name>
    <name type="common">Acidibacillus sulfuroxidans</name>
    <dbReference type="NCBI Taxonomy" id="1765684"/>
    <lineage>
        <taxon>Bacteria</taxon>
        <taxon>Bacillati</taxon>
        <taxon>Bacillota</taxon>
        <taxon>Bacilli</taxon>
        <taxon>Bacillales</taxon>
        <taxon>Alicyclobacillaceae</taxon>
        <taxon>Sulfoacidibacillus</taxon>
    </lineage>
</organism>
<evidence type="ECO:0000313" key="1">
    <source>
        <dbReference type="EMBL" id="PWI56861.1"/>
    </source>
</evidence>
<dbReference type="InterPro" id="IPR005500">
    <property type="entry name" value="DUF309"/>
</dbReference>
<evidence type="ECO:0008006" key="3">
    <source>
        <dbReference type="Google" id="ProtNLM"/>
    </source>
</evidence>
<proteinExistence type="predicted"/>
<dbReference type="PANTHER" id="PTHR34796">
    <property type="entry name" value="EXPRESSED PROTEIN"/>
    <property type="match status" value="1"/>
</dbReference>
<comment type="caution">
    <text evidence="1">The sequence shown here is derived from an EMBL/GenBank/DDBJ whole genome shotgun (WGS) entry which is preliminary data.</text>
</comment>
<dbReference type="InterPro" id="IPR023203">
    <property type="entry name" value="TTHA0068_sf"/>
</dbReference>
<dbReference type="EMBL" id="MPDK01000024">
    <property type="protein sequence ID" value="PWI56861.1"/>
    <property type="molecule type" value="Genomic_DNA"/>
</dbReference>
<dbReference type="Proteomes" id="UP000245380">
    <property type="component" value="Unassembled WGS sequence"/>
</dbReference>
<dbReference type="RefSeq" id="WP_181363104.1">
    <property type="nucleotide sequence ID" value="NZ_MPDK01000024.1"/>
</dbReference>
<dbReference type="Gene3D" id="1.10.3450.10">
    <property type="entry name" value="TTHA0068-like"/>
    <property type="match status" value="1"/>
</dbReference>
<dbReference type="PANTHER" id="PTHR34796:SF1">
    <property type="entry name" value="EXPRESSED PROTEIN"/>
    <property type="match status" value="1"/>
</dbReference>
<dbReference type="Pfam" id="PF03745">
    <property type="entry name" value="DUF309"/>
    <property type="match status" value="1"/>
</dbReference>
<gene>
    <name evidence="1" type="ORF">BM613_11530</name>
</gene>
<accession>A0A2U3D6F3</accession>
<evidence type="ECO:0000313" key="2">
    <source>
        <dbReference type="Proteomes" id="UP000245380"/>
    </source>
</evidence>
<dbReference type="AlphaFoldDB" id="A0A2U3D6F3"/>
<keyword evidence="2" id="KW-1185">Reference proteome</keyword>
<protein>
    <recommendedName>
        <fullName evidence="3">DUF309 domain-containing protein</fullName>
    </recommendedName>
</protein>
<dbReference type="SUPFAM" id="SSF140663">
    <property type="entry name" value="TTHA0068-like"/>
    <property type="match status" value="1"/>
</dbReference>
<name>A0A2U3D6F3_SULT2</name>